<protein>
    <submittedName>
        <fullName evidence="1">Mannose-1-phosphate guanylyltransferase</fullName>
    </submittedName>
</protein>
<name>A0AC61NEZ2_9BACT</name>
<sequence>METKNNHCVILAGGTGARLWPISTTQKPKQFLDLLDIGKTLIQLAYQRASRIFPKENIWIVTLNKYKDLTQEQLPTLPEENILTEPFQRNTASSIAYASHKIYHTTGEANIVFTPSDHMITDEFRFHDELHNALDFVTQNDVILTIGVKPTRSETEYGYVQVDHAIKYKTISNLFQVKTFTEKPSKEMAQVFVESGEFYWNSGIYITNTKSILEGFSKYLPDIHNLFLSGRHNMCTENEPYFIRKVYAECPNISIDYGIMEKANNVYTLISDIGWSDLGSWNSFHENFEKDEYDNVLNGEMTLTYKTSDSIIHLPKNRRAIIQGLDNYIVVETKDILLVCKKDNEHLIRQFNTDLKLLEEQKEEIF</sequence>
<keyword evidence="1" id="KW-0548">Nucleotidyltransferase</keyword>
<organism evidence="1 2">
    <name type="scientific">Halosquirtibacter laminarini</name>
    <dbReference type="NCBI Taxonomy" id="3374600"/>
    <lineage>
        <taxon>Bacteria</taxon>
        <taxon>Pseudomonadati</taxon>
        <taxon>Bacteroidota</taxon>
        <taxon>Bacteroidia</taxon>
        <taxon>Marinilabiliales</taxon>
        <taxon>Prolixibacteraceae</taxon>
        <taxon>Halosquirtibacter</taxon>
    </lineage>
</organism>
<gene>
    <name evidence="1" type="ORF">K4L44_16490</name>
</gene>
<keyword evidence="1" id="KW-0808">Transferase</keyword>
<dbReference type="Proteomes" id="UP000826212">
    <property type="component" value="Chromosome"/>
</dbReference>
<reference evidence="1" key="1">
    <citation type="submission" date="2021-08" db="EMBL/GenBank/DDBJ databases">
        <title>Novel anaerobic bacterium isolated from sea squirt in East Sea, Republic of Korea.</title>
        <authorList>
            <person name="Nguyen T.H."/>
            <person name="Li Z."/>
            <person name="Lee Y.-J."/>
            <person name="Ko J."/>
            <person name="Kim S.-G."/>
        </authorList>
    </citation>
    <scope>NUCLEOTIDE SEQUENCE</scope>
    <source>
        <strain evidence="1">KCTC 25031</strain>
    </source>
</reference>
<keyword evidence="2" id="KW-1185">Reference proteome</keyword>
<dbReference type="EMBL" id="CP081303">
    <property type="protein sequence ID" value="QZE14106.1"/>
    <property type="molecule type" value="Genomic_DNA"/>
</dbReference>
<accession>A0AC61NEZ2</accession>
<proteinExistence type="predicted"/>
<evidence type="ECO:0000313" key="2">
    <source>
        <dbReference type="Proteomes" id="UP000826212"/>
    </source>
</evidence>
<evidence type="ECO:0000313" key="1">
    <source>
        <dbReference type="EMBL" id="QZE14106.1"/>
    </source>
</evidence>